<comment type="cofactor">
    <cofactor evidence="1">
        <name>Mg(2+)</name>
        <dbReference type="ChEBI" id="CHEBI:18420"/>
    </cofactor>
</comment>
<dbReference type="Gene3D" id="3.20.20.370">
    <property type="entry name" value="Glycoside hydrolase/deacetylase"/>
    <property type="match status" value="1"/>
</dbReference>
<keyword evidence="5" id="KW-0119">Carbohydrate metabolism</keyword>
<dbReference type="InterPro" id="IPR011330">
    <property type="entry name" value="Glyco_hydro/deAcase_b/a-brl"/>
</dbReference>
<evidence type="ECO:0000256" key="4">
    <source>
        <dbReference type="ARBA" id="ARBA00022842"/>
    </source>
</evidence>
<evidence type="ECO:0000256" key="3">
    <source>
        <dbReference type="ARBA" id="ARBA00022801"/>
    </source>
</evidence>
<dbReference type="AlphaFoldDB" id="A0A381RYX1"/>
<name>A0A381RYX1_9ZZZZ</name>
<organism evidence="7">
    <name type="scientific">marine metagenome</name>
    <dbReference type="NCBI Taxonomy" id="408172"/>
    <lineage>
        <taxon>unclassified sequences</taxon>
        <taxon>metagenomes</taxon>
        <taxon>ecological metagenomes</taxon>
    </lineage>
</organism>
<keyword evidence="2" id="KW-0479">Metal-binding</keyword>
<dbReference type="InterPro" id="IPR019774">
    <property type="entry name" value="Aromatic-AA_hydroxylase_C"/>
</dbReference>
<sequence>VVRRLIVNADDFGLARSVSTGIIDVYQAGQLSST</sequence>
<keyword evidence="3" id="KW-0378">Hydrolase</keyword>
<dbReference type="GO" id="GO:0005975">
    <property type="term" value="P:carbohydrate metabolic process"/>
    <property type="evidence" value="ECO:0007669"/>
    <property type="project" value="InterPro"/>
</dbReference>
<evidence type="ECO:0000313" key="7">
    <source>
        <dbReference type="EMBL" id="SUZ96309.1"/>
    </source>
</evidence>
<proteinExistence type="predicted"/>
<feature type="non-terminal residue" evidence="7">
    <location>
        <position position="1"/>
    </location>
</feature>
<dbReference type="InterPro" id="IPR006879">
    <property type="entry name" value="YdjC-like"/>
</dbReference>
<evidence type="ECO:0000256" key="5">
    <source>
        <dbReference type="ARBA" id="ARBA00023277"/>
    </source>
</evidence>
<dbReference type="EMBL" id="UINC01002402">
    <property type="protein sequence ID" value="SUZ96309.1"/>
    <property type="molecule type" value="Genomic_DNA"/>
</dbReference>
<dbReference type="Pfam" id="PF04794">
    <property type="entry name" value="YdjC"/>
    <property type="match status" value="1"/>
</dbReference>
<dbReference type="SUPFAM" id="SSF88713">
    <property type="entry name" value="Glycoside hydrolase/deacetylase"/>
    <property type="match status" value="1"/>
</dbReference>
<evidence type="ECO:0000259" key="6">
    <source>
        <dbReference type="PROSITE" id="PS51410"/>
    </source>
</evidence>
<protein>
    <recommendedName>
        <fullName evidence="6">Biopterin-dependent aromatic amino acid hydroxylase family profile domain-containing protein</fullName>
    </recommendedName>
</protein>
<gene>
    <name evidence="7" type="ORF">METZ01_LOCUS49163</name>
</gene>
<evidence type="ECO:0000256" key="1">
    <source>
        <dbReference type="ARBA" id="ARBA00001946"/>
    </source>
</evidence>
<accession>A0A381RYX1</accession>
<keyword evidence="4" id="KW-0460">Magnesium</keyword>
<evidence type="ECO:0000256" key="2">
    <source>
        <dbReference type="ARBA" id="ARBA00022723"/>
    </source>
</evidence>
<dbReference type="PROSITE" id="PS51410">
    <property type="entry name" value="BH4_AAA_HYDROXYL_2"/>
    <property type="match status" value="1"/>
</dbReference>
<dbReference type="GO" id="GO:0046872">
    <property type="term" value="F:metal ion binding"/>
    <property type="evidence" value="ECO:0007669"/>
    <property type="project" value="UniProtKB-KW"/>
</dbReference>
<dbReference type="GO" id="GO:0016714">
    <property type="term" value="F:oxidoreductase activity, acting on paired donors, with incorporation or reduction of molecular oxygen, reduced pteridine as one donor, and incorporation of one atom of oxygen"/>
    <property type="evidence" value="ECO:0007669"/>
    <property type="project" value="InterPro"/>
</dbReference>
<dbReference type="GO" id="GO:0016787">
    <property type="term" value="F:hydrolase activity"/>
    <property type="evidence" value="ECO:0007669"/>
    <property type="project" value="UniProtKB-KW"/>
</dbReference>
<feature type="non-terminal residue" evidence="7">
    <location>
        <position position="34"/>
    </location>
</feature>
<feature type="domain" description="Biopterin-dependent aromatic amino acid hydroxylase family profile" evidence="6">
    <location>
        <begin position="1"/>
        <end position="34"/>
    </location>
</feature>
<reference evidence="7" key="1">
    <citation type="submission" date="2018-05" db="EMBL/GenBank/DDBJ databases">
        <authorList>
            <person name="Lanie J.A."/>
            <person name="Ng W.-L."/>
            <person name="Kazmierczak K.M."/>
            <person name="Andrzejewski T.M."/>
            <person name="Davidsen T.M."/>
            <person name="Wayne K.J."/>
            <person name="Tettelin H."/>
            <person name="Glass J.I."/>
            <person name="Rusch D."/>
            <person name="Podicherti R."/>
            <person name="Tsui H.-C.T."/>
            <person name="Winkler M.E."/>
        </authorList>
    </citation>
    <scope>NUCLEOTIDE SEQUENCE</scope>
</reference>